<dbReference type="SMART" id="SM00448">
    <property type="entry name" value="REC"/>
    <property type="match status" value="1"/>
</dbReference>
<feature type="domain" description="Sigma-54 factor interaction" evidence="7">
    <location>
        <begin position="142"/>
        <end position="371"/>
    </location>
</feature>
<dbReference type="InterPro" id="IPR002197">
    <property type="entry name" value="HTH_Fis"/>
</dbReference>
<dbReference type="InterPro" id="IPR003593">
    <property type="entry name" value="AAA+_ATPase"/>
</dbReference>
<keyword evidence="2" id="KW-0067">ATP-binding</keyword>
<dbReference type="PROSITE" id="PS00676">
    <property type="entry name" value="SIGMA54_INTERACT_2"/>
    <property type="match status" value="1"/>
</dbReference>
<dbReference type="SMART" id="SM00382">
    <property type="entry name" value="AAA"/>
    <property type="match status" value="1"/>
</dbReference>
<dbReference type="Gene3D" id="3.40.50.2300">
    <property type="match status" value="1"/>
</dbReference>
<evidence type="ECO:0000259" key="8">
    <source>
        <dbReference type="PROSITE" id="PS50110"/>
    </source>
</evidence>
<reference evidence="9" key="1">
    <citation type="submission" date="2020-12" db="EMBL/GenBank/DDBJ databases">
        <title>Desulfobium dissulfuricans gen. nov., sp. nov., a novel mesophilic, sulfate-reducing bacterium isolated from a deep-sea hydrothermal vent.</title>
        <authorList>
            <person name="Hashimoto Y."/>
            <person name="Tame A."/>
            <person name="Sawayama S."/>
            <person name="Miyazaki J."/>
            <person name="Takai K."/>
            <person name="Nakagawa S."/>
        </authorList>
    </citation>
    <scope>NUCLEOTIDE SEQUENCE</scope>
    <source>
        <strain evidence="9">GF1</strain>
    </source>
</reference>
<evidence type="ECO:0000256" key="2">
    <source>
        <dbReference type="ARBA" id="ARBA00022840"/>
    </source>
</evidence>
<dbReference type="SUPFAM" id="SSF52540">
    <property type="entry name" value="P-loop containing nucleoside triphosphate hydrolases"/>
    <property type="match status" value="1"/>
</dbReference>
<evidence type="ECO:0000256" key="6">
    <source>
        <dbReference type="PROSITE-ProRule" id="PRU00169"/>
    </source>
</evidence>
<feature type="domain" description="Response regulatory" evidence="8">
    <location>
        <begin position="3"/>
        <end position="117"/>
    </location>
</feature>
<dbReference type="PANTHER" id="PTHR32071:SF119">
    <property type="entry name" value="SIGMA L-DEPENDENT TRANSCRIPTIONAL REGULATOR YPLP-RELATED"/>
    <property type="match status" value="1"/>
</dbReference>
<dbReference type="SUPFAM" id="SSF46689">
    <property type="entry name" value="Homeodomain-like"/>
    <property type="match status" value="1"/>
</dbReference>
<accession>A0A915XM01</accession>
<keyword evidence="6" id="KW-0597">Phosphoprotein</keyword>
<evidence type="ECO:0000256" key="1">
    <source>
        <dbReference type="ARBA" id="ARBA00022741"/>
    </source>
</evidence>
<evidence type="ECO:0000256" key="3">
    <source>
        <dbReference type="ARBA" id="ARBA00023015"/>
    </source>
</evidence>
<dbReference type="CDD" id="cd00009">
    <property type="entry name" value="AAA"/>
    <property type="match status" value="1"/>
</dbReference>
<sequence length="457" mass="51892">MIRIAVIDDEATARRMIKRFLEQAGFEVEVFNAGEPFLARMQENPFDIVFIDMQLPGISGMDVLHQLRLTSPETEAIIVTGHGSIENAVEATKEGAFYYLTKPCRKHDICLMAERAAEKVRLRQENRTLRGSMDQHCLIPGFIGNSKSMRAIFETIRKVAQVNCNVLLEAETGTGKQLTARAIHELGPRKKHPFVYFNCGGFTEELICSELFGHEKGSFTGAVSTKVGLFESAAGGTVLLDEIGEMSLSMQVKLLHVLQERQVLRVGGTRPIDLNIRIIAATNRDLQEQIREGLFREDLYYRLNVVSIHLPRLVERREDIPLLVQHFIEKSNRAFEKKIKGITPEALNLLMQYHFPGNIRELENIIQHAVALTESDKLTARDLPPHLLELAWDDILVQEMLPLDEMEKRYIRKVLKKTGYNMKAASKILKMSRTTLWRRMKKYGLASGANADQDSSH</sequence>
<keyword evidence="4" id="KW-0238">DNA-binding</keyword>
<keyword evidence="3" id="KW-0805">Transcription regulation</keyword>
<dbReference type="InterPro" id="IPR009057">
    <property type="entry name" value="Homeodomain-like_sf"/>
</dbReference>
<dbReference type="Pfam" id="PF25601">
    <property type="entry name" value="AAA_lid_14"/>
    <property type="match status" value="1"/>
</dbReference>
<feature type="modified residue" description="4-aspartylphosphate" evidence="6">
    <location>
        <position position="52"/>
    </location>
</feature>
<dbReference type="GO" id="GO:0006355">
    <property type="term" value="P:regulation of DNA-templated transcription"/>
    <property type="evidence" value="ECO:0007669"/>
    <property type="project" value="InterPro"/>
</dbReference>
<gene>
    <name evidence="9" type="ORF">GF1_32020</name>
</gene>
<dbReference type="Gene3D" id="1.10.8.60">
    <property type="match status" value="1"/>
</dbReference>
<dbReference type="AlphaFoldDB" id="A0A915XM01"/>
<dbReference type="GO" id="GO:0000160">
    <property type="term" value="P:phosphorelay signal transduction system"/>
    <property type="evidence" value="ECO:0007669"/>
    <property type="project" value="InterPro"/>
</dbReference>
<dbReference type="InterPro" id="IPR027417">
    <property type="entry name" value="P-loop_NTPase"/>
</dbReference>
<evidence type="ECO:0000256" key="5">
    <source>
        <dbReference type="ARBA" id="ARBA00023163"/>
    </source>
</evidence>
<organism evidence="9 10">
    <name type="scientific">Desulfolithobacter dissulfuricans</name>
    <dbReference type="NCBI Taxonomy" id="2795293"/>
    <lineage>
        <taxon>Bacteria</taxon>
        <taxon>Pseudomonadati</taxon>
        <taxon>Thermodesulfobacteriota</taxon>
        <taxon>Desulfobulbia</taxon>
        <taxon>Desulfobulbales</taxon>
        <taxon>Desulfobulbaceae</taxon>
        <taxon>Desulfolithobacter</taxon>
    </lineage>
</organism>
<dbReference type="Gene3D" id="1.10.10.60">
    <property type="entry name" value="Homeodomain-like"/>
    <property type="match status" value="1"/>
</dbReference>
<keyword evidence="5" id="KW-0804">Transcription</keyword>
<dbReference type="PROSITE" id="PS00688">
    <property type="entry name" value="SIGMA54_INTERACT_3"/>
    <property type="match status" value="1"/>
</dbReference>
<evidence type="ECO:0000256" key="4">
    <source>
        <dbReference type="ARBA" id="ARBA00023125"/>
    </source>
</evidence>
<dbReference type="Pfam" id="PF00158">
    <property type="entry name" value="Sigma54_activat"/>
    <property type="match status" value="1"/>
</dbReference>
<dbReference type="PRINTS" id="PR01590">
    <property type="entry name" value="HTHFIS"/>
</dbReference>
<dbReference type="KEGG" id="ddu:GF1_32020"/>
<dbReference type="PROSITE" id="PS50045">
    <property type="entry name" value="SIGMA54_INTERACT_4"/>
    <property type="match status" value="1"/>
</dbReference>
<dbReference type="InterPro" id="IPR002078">
    <property type="entry name" value="Sigma_54_int"/>
</dbReference>
<keyword evidence="10" id="KW-1185">Reference proteome</keyword>
<evidence type="ECO:0000259" key="7">
    <source>
        <dbReference type="PROSITE" id="PS50045"/>
    </source>
</evidence>
<dbReference type="InterPro" id="IPR025943">
    <property type="entry name" value="Sigma_54_int_dom_ATP-bd_2"/>
</dbReference>
<dbReference type="InterPro" id="IPR011006">
    <property type="entry name" value="CheY-like_superfamily"/>
</dbReference>
<evidence type="ECO:0000313" key="9">
    <source>
        <dbReference type="EMBL" id="BCO10826.1"/>
    </source>
</evidence>
<protein>
    <submittedName>
        <fullName evidence="9">Sigma-54-dependent Fis family transcriptional regulator</fullName>
    </submittedName>
</protein>
<dbReference type="FunFam" id="3.40.50.300:FF:000006">
    <property type="entry name" value="DNA-binding transcriptional regulator NtrC"/>
    <property type="match status" value="1"/>
</dbReference>
<dbReference type="PANTHER" id="PTHR32071">
    <property type="entry name" value="TRANSCRIPTIONAL REGULATORY PROTEIN"/>
    <property type="match status" value="1"/>
</dbReference>
<dbReference type="GO" id="GO:0005524">
    <property type="term" value="F:ATP binding"/>
    <property type="evidence" value="ECO:0007669"/>
    <property type="project" value="UniProtKB-KW"/>
</dbReference>
<dbReference type="RefSeq" id="WP_267927540.1">
    <property type="nucleotide sequence ID" value="NZ_AP024233.1"/>
</dbReference>
<dbReference type="Pfam" id="PF02954">
    <property type="entry name" value="HTH_8"/>
    <property type="match status" value="1"/>
</dbReference>
<dbReference type="SUPFAM" id="SSF52172">
    <property type="entry name" value="CheY-like"/>
    <property type="match status" value="1"/>
</dbReference>
<proteinExistence type="predicted"/>
<dbReference type="EMBL" id="AP024233">
    <property type="protein sequence ID" value="BCO10826.1"/>
    <property type="molecule type" value="Genomic_DNA"/>
</dbReference>
<name>A0A915XM01_9BACT</name>
<dbReference type="PROSITE" id="PS50110">
    <property type="entry name" value="RESPONSE_REGULATORY"/>
    <property type="match status" value="1"/>
</dbReference>
<dbReference type="Proteomes" id="UP001063350">
    <property type="component" value="Chromosome"/>
</dbReference>
<dbReference type="InterPro" id="IPR025944">
    <property type="entry name" value="Sigma_54_int_dom_CS"/>
</dbReference>
<dbReference type="InterPro" id="IPR001789">
    <property type="entry name" value="Sig_transdc_resp-reg_receiver"/>
</dbReference>
<dbReference type="Gene3D" id="3.40.50.300">
    <property type="entry name" value="P-loop containing nucleotide triphosphate hydrolases"/>
    <property type="match status" value="1"/>
</dbReference>
<dbReference type="InterPro" id="IPR058031">
    <property type="entry name" value="AAA_lid_NorR"/>
</dbReference>
<dbReference type="GO" id="GO:0043565">
    <property type="term" value="F:sequence-specific DNA binding"/>
    <property type="evidence" value="ECO:0007669"/>
    <property type="project" value="InterPro"/>
</dbReference>
<evidence type="ECO:0000313" key="10">
    <source>
        <dbReference type="Proteomes" id="UP001063350"/>
    </source>
</evidence>
<dbReference type="Pfam" id="PF00072">
    <property type="entry name" value="Response_reg"/>
    <property type="match status" value="1"/>
</dbReference>
<keyword evidence="1" id="KW-0547">Nucleotide-binding</keyword>